<dbReference type="Proteomes" id="UP001152795">
    <property type="component" value="Unassembled WGS sequence"/>
</dbReference>
<evidence type="ECO:0000256" key="1">
    <source>
        <dbReference type="SAM" id="MobiDB-lite"/>
    </source>
</evidence>
<feature type="compositionally biased region" description="Basic residues" evidence="1">
    <location>
        <begin position="1"/>
        <end position="17"/>
    </location>
</feature>
<dbReference type="OrthoDB" id="21120at2759"/>
<sequence length="174" mass="20303">MSKRGRGKINHKGRNRHFITEAEVEAEQEKERKDKEWRQRHGNKEVDDDDDSDKKESEESGDSDEESGSDEEEKVRKPKGVDGLIEINNPNRNQKATKKVTDLDTNTEATLSRREREELEKQQAQQRYQKLHAEGKTEQAQRDLARLAIIRKQREEAARKKEEVKKAQEKGKAK</sequence>
<accession>A0A7D9HRH8</accession>
<dbReference type="InterPro" id="IPR039876">
    <property type="entry name" value="HAP28"/>
</dbReference>
<feature type="compositionally biased region" description="Acidic residues" evidence="1">
    <location>
        <begin position="59"/>
        <end position="72"/>
    </location>
</feature>
<feature type="compositionally biased region" description="Basic and acidic residues" evidence="1">
    <location>
        <begin position="27"/>
        <end position="45"/>
    </location>
</feature>
<feature type="compositionally biased region" description="Basic and acidic residues" evidence="1">
    <location>
        <begin position="131"/>
        <end position="141"/>
    </location>
</feature>
<gene>
    <name evidence="2" type="ORF">PACLA_8A025275</name>
</gene>
<feature type="region of interest" description="Disordered" evidence="1">
    <location>
        <begin position="155"/>
        <end position="174"/>
    </location>
</feature>
<proteinExistence type="predicted"/>
<dbReference type="InterPro" id="IPR019380">
    <property type="entry name" value="Casein_kinase_sb_PP28"/>
</dbReference>
<evidence type="ECO:0000313" key="3">
    <source>
        <dbReference type="Proteomes" id="UP001152795"/>
    </source>
</evidence>
<organism evidence="2 3">
    <name type="scientific">Paramuricea clavata</name>
    <name type="common">Red gorgonian</name>
    <name type="synonym">Violescent sea-whip</name>
    <dbReference type="NCBI Taxonomy" id="317549"/>
    <lineage>
        <taxon>Eukaryota</taxon>
        <taxon>Metazoa</taxon>
        <taxon>Cnidaria</taxon>
        <taxon>Anthozoa</taxon>
        <taxon>Octocorallia</taxon>
        <taxon>Malacalcyonacea</taxon>
        <taxon>Plexauridae</taxon>
        <taxon>Paramuricea</taxon>
    </lineage>
</organism>
<name>A0A7D9HRH8_PARCT</name>
<dbReference type="PANTHER" id="PTHR22055">
    <property type="entry name" value="28 KDA HEAT- AND ACID-STABLE PHOSPHOPROTEIN PDGF-ASSOCIATED PROTEIN"/>
    <property type="match status" value="1"/>
</dbReference>
<protein>
    <submittedName>
        <fullName evidence="2">Uncharacterized protein</fullName>
    </submittedName>
</protein>
<comment type="caution">
    <text evidence="2">The sequence shown here is derived from an EMBL/GenBank/DDBJ whole genome shotgun (WGS) entry which is preliminary data.</text>
</comment>
<dbReference type="AlphaFoldDB" id="A0A7D9HRH8"/>
<evidence type="ECO:0000313" key="2">
    <source>
        <dbReference type="EMBL" id="CAB3991120.1"/>
    </source>
</evidence>
<keyword evidence="3" id="KW-1185">Reference proteome</keyword>
<dbReference type="EMBL" id="CACRXK020001791">
    <property type="protein sequence ID" value="CAB3991120.1"/>
    <property type="molecule type" value="Genomic_DNA"/>
</dbReference>
<dbReference type="Pfam" id="PF10252">
    <property type="entry name" value="PP28"/>
    <property type="match status" value="1"/>
</dbReference>
<feature type="region of interest" description="Disordered" evidence="1">
    <location>
        <begin position="1"/>
        <end position="141"/>
    </location>
</feature>
<reference evidence="2" key="1">
    <citation type="submission" date="2020-04" db="EMBL/GenBank/DDBJ databases">
        <authorList>
            <person name="Alioto T."/>
            <person name="Alioto T."/>
            <person name="Gomez Garrido J."/>
        </authorList>
    </citation>
    <scope>NUCLEOTIDE SEQUENCE</scope>
    <source>
        <strain evidence="2">A484AB</strain>
    </source>
</reference>
<feature type="compositionally biased region" description="Basic and acidic residues" evidence="1">
    <location>
        <begin position="111"/>
        <end position="121"/>
    </location>
</feature>